<dbReference type="EMBL" id="SMMG02000007">
    <property type="protein sequence ID" value="KAA3465468.1"/>
    <property type="molecule type" value="Genomic_DNA"/>
</dbReference>
<comment type="caution">
    <text evidence="1">The sequence shown here is derived from an EMBL/GenBank/DDBJ whole genome shotgun (WGS) entry which is preliminary data.</text>
</comment>
<gene>
    <name evidence="1" type="ORF">EPI10_000627</name>
</gene>
<proteinExistence type="predicted"/>
<reference evidence="2" key="1">
    <citation type="journal article" date="2019" name="Plant Biotechnol. J.">
        <title>Genome sequencing of the Australian wild diploid species Gossypium australe highlights disease resistance and delayed gland morphogenesis.</title>
        <authorList>
            <person name="Cai Y."/>
            <person name="Cai X."/>
            <person name="Wang Q."/>
            <person name="Wang P."/>
            <person name="Zhang Y."/>
            <person name="Cai C."/>
            <person name="Xu Y."/>
            <person name="Wang K."/>
            <person name="Zhou Z."/>
            <person name="Wang C."/>
            <person name="Geng S."/>
            <person name="Li B."/>
            <person name="Dong Q."/>
            <person name="Hou Y."/>
            <person name="Wang H."/>
            <person name="Ai P."/>
            <person name="Liu Z."/>
            <person name="Yi F."/>
            <person name="Sun M."/>
            <person name="An G."/>
            <person name="Cheng J."/>
            <person name="Zhang Y."/>
            <person name="Shi Q."/>
            <person name="Xie Y."/>
            <person name="Shi X."/>
            <person name="Chang Y."/>
            <person name="Huang F."/>
            <person name="Chen Y."/>
            <person name="Hong S."/>
            <person name="Mi L."/>
            <person name="Sun Q."/>
            <person name="Zhang L."/>
            <person name="Zhou B."/>
            <person name="Peng R."/>
            <person name="Zhang X."/>
            <person name="Liu F."/>
        </authorList>
    </citation>
    <scope>NUCLEOTIDE SEQUENCE [LARGE SCALE GENOMIC DNA]</scope>
    <source>
        <strain evidence="2">cv. PA1801</strain>
    </source>
</reference>
<name>A0A5B6V8H7_9ROSI</name>
<dbReference type="Proteomes" id="UP000325315">
    <property type="component" value="Unassembled WGS sequence"/>
</dbReference>
<protein>
    <submittedName>
        <fullName evidence="1">Uncharacterized protein</fullName>
    </submittedName>
</protein>
<keyword evidence="2" id="KW-1185">Reference proteome</keyword>
<dbReference type="AlphaFoldDB" id="A0A5B6V8H7"/>
<sequence length="62" mass="7399">MILPRRKFWQEGMLCSMKVKHGIRTLLKLSKVWANWRSSNELTKVDFDDSPVRSTRSIDEIY</sequence>
<evidence type="ECO:0000313" key="2">
    <source>
        <dbReference type="Proteomes" id="UP000325315"/>
    </source>
</evidence>
<organism evidence="1 2">
    <name type="scientific">Gossypium australe</name>
    <dbReference type="NCBI Taxonomy" id="47621"/>
    <lineage>
        <taxon>Eukaryota</taxon>
        <taxon>Viridiplantae</taxon>
        <taxon>Streptophyta</taxon>
        <taxon>Embryophyta</taxon>
        <taxon>Tracheophyta</taxon>
        <taxon>Spermatophyta</taxon>
        <taxon>Magnoliopsida</taxon>
        <taxon>eudicotyledons</taxon>
        <taxon>Gunneridae</taxon>
        <taxon>Pentapetalae</taxon>
        <taxon>rosids</taxon>
        <taxon>malvids</taxon>
        <taxon>Malvales</taxon>
        <taxon>Malvaceae</taxon>
        <taxon>Malvoideae</taxon>
        <taxon>Gossypium</taxon>
    </lineage>
</organism>
<evidence type="ECO:0000313" key="1">
    <source>
        <dbReference type="EMBL" id="KAA3465468.1"/>
    </source>
</evidence>
<accession>A0A5B6V8H7</accession>